<reference evidence="9" key="1">
    <citation type="journal article" date="2021" name="Polymers (Basel)">
        <title>Highly Stretchable Bacterial Cellulose Produced by Komagataeibacter hansenii SI1.</title>
        <authorList>
            <person name="Cielecka I."/>
            <person name="Ryngajllo M."/>
            <person name="Maniukiewicz W."/>
            <person name="Bielecki S."/>
        </authorList>
    </citation>
    <scope>NUCLEOTIDE SEQUENCE</scope>
    <source>
        <strain evidence="9">SI1</strain>
    </source>
</reference>
<keyword evidence="7" id="KW-0472">Membrane</keyword>
<name>A0AAW5EYK7_NOVHA</name>
<dbReference type="AlphaFoldDB" id="A0AAW5EYK7"/>
<evidence type="ECO:0000313" key="9">
    <source>
        <dbReference type="EMBL" id="MCJ8355330.1"/>
    </source>
</evidence>
<evidence type="ECO:0000256" key="7">
    <source>
        <dbReference type="SAM" id="Phobius"/>
    </source>
</evidence>
<dbReference type="InterPro" id="IPR050980">
    <property type="entry name" value="2C_sensor_his_kinase"/>
</dbReference>
<dbReference type="Pfam" id="PF02518">
    <property type="entry name" value="HATPase_c"/>
    <property type="match status" value="1"/>
</dbReference>
<evidence type="ECO:0000256" key="2">
    <source>
        <dbReference type="ARBA" id="ARBA00012438"/>
    </source>
</evidence>
<keyword evidence="3" id="KW-0808">Transferase</keyword>
<keyword evidence="6 9" id="KW-0067">ATP-binding</keyword>
<feature type="transmembrane region" description="Helical" evidence="7">
    <location>
        <begin position="137"/>
        <end position="159"/>
    </location>
</feature>
<organism evidence="9 10">
    <name type="scientific">Novacetimonas hansenii</name>
    <name type="common">Komagataeibacter hansenii</name>
    <dbReference type="NCBI Taxonomy" id="436"/>
    <lineage>
        <taxon>Bacteria</taxon>
        <taxon>Pseudomonadati</taxon>
        <taxon>Pseudomonadota</taxon>
        <taxon>Alphaproteobacteria</taxon>
        <taxon>Acetobacterales</taxon>
        <taxon>Acetobacteraceae</taxon>
        <taxon>Novacetimonas</taxon>
    </lineage>
</organism>
<keyword evidence="7" id="KW-1133">Transmembrane helix</keyword>
<dbReference type="Proteomes" id="UP001202887">
    <property type="component" value="Unassembled WGS sequence"/>
</dbReference>
<sequence length="410" mass="45806">MIVASLLAMTLCPIIRPQPPGLWPNVLAIETAIDTLRTSSPTTREAIARSMSTADTRFRTTAPFPCLPIQTKHVSVLLRRILKAQPNNRDAIITDSTCIVDPSGLTSTHIDMPQDRIFIAVHNHINHQRSQCIRTTLPMIIMFLSLPVVMGSLLLWCLWRINRSLSLRPDNGQTFVHGITSMPLVRHKPVAPHYISRVFHNMMLKISHDLHAPLTRLSMRIEIMGSPDAAPAALRNDLWLMNRILNGTLSFLKRQGDTEPTKQVDISNLVQEVCCTYRASNTHVNYQGNSNLICICQSVAITRVVKTLIDNARTFSSQVQVRTFSDIHEAIIEVADHDPGIPYDMHDIALPPIARLNPVGNADRGLGLPIIHDIVQRHRGRLTFHHNQPTGLCVRIALPLDPYGSMVSIS</sequence>
<dbReference type="PROSITE" id="PS50109">
    <property type="entry name" value="HIS_KIN"/>
    <property type="match status" value="1"/>
</dbReference>
<dbReference type="PANTHER" id="PTHR44936">
    <property type="entry name" value="SENSOR PROTEIN CREC"/>
    <property type="match status" value="1"/>
</dbReference>
<reference evidence="9" key="2">
    <citation type="submission" date="2022-03" db="EMBL/GenBank/DDBJ databases">
        <authorList>
            <person name="Ryngajllo M."/>
            <person name="Jacek P."/>
            <person name="Kubiak K."/>
        </authorList>
    </citation>
    <scope>NUCLEOTIDE SEQUENCE</scope>
    <source>
        <strain evidence="9">SI1</strain>
    </source>
</reference>
<evidence type="ECO:0000256" key="1">
    <source>
        <dbReference type="ARBA" id="ARBA00000085"/>
    </source>
</evidence>
<comment type="catalytic activity">
    <reaction evidence="1">
        <text>ATP + protein L-histidine = ADP + protein N-phospho-L-histidine.</text>
        <dbReference type="EC" id="2.7.13.3"/>
    </reaction>
</comment>
<dbReference type="GO" id="GO:0000155">
    <property type="term" value="F:phosphorelay sensor kinase activity"/>
    <property type="evidence" value="ECO:0007669"/>
    <property type="project" value="TreeGrafter"/>
</dbReference>
<gene>
    <name evidence="9" type="ORF">K1W68_15270</name>
</gene>
<dbReference type="InterPro" id="IPR005467">
    <property type="entry name" value="His_kinase_dom"/>
</dbReference>
<protein>
    <recommendedName>
        <fullName evidence="2">histidine kinase</fullName>
        <ecNumber evidence="2">2.7.13.3</ecNumber>
    </recommendedName>
</protein>
<evidence type="ECO:0000256" key="3">
    <source>
        <dbReference type="ARBA" id="ARBA00022679"/>
    </source>
</evidence>
<dbReference type="EC" id="2.7.13.3" evidence="2"/>
<dbReference type="SMART" id="SM00387">
    <property type="entry name" value="HATPase_c"/>
    <property type="match status" value="1"/>
</dbReference>
<evidence type="ECO:0000259" key="8">
    <source>
        <dbReference type="PROSITE" id="PS50109"/>
    </source>
</evidence>
<dbReference type="EMBL" id="JAIBCX010000074">
    <property type="protein sequence ID" value="MCJ8355330.1"/>
    <property type="molecule type" value="Genomic_DNA"/>
</dbReference>
<keyword evidence="5" id="KW-0418">Kinase</keyword>
<dbReference type="RefSeq" id="WP_247067876.1">
    <property type="nucleotide sequence ID" value="NZ_CP094848.1"/>
</dbReference>
<keyword evidence="4" id="KW-0547">Nucleotide-binding</keyword>
<proteinExistence type="predicted"/>
<dbReference type="GO" id="GO:0005886">
    <property type="term" value="C:plasma membrane"/>
    <property type="evidence" value="ECO:0007669"/>
    <property type="project" value="TreeGrafter"/>
</dbReference>
<dbReference type="PANTHER" id="PTHR44936:SF10">
    <property type="entry name" value="SENSOR PROTEIN RSTB"/>
    <property type="match status" value="1"/>
</dbReference>
<feature type="domain" description="Histidine kinase" evidence="8">
    <location>
        <begin position="205"/>
        <end position="402"/>
    </location>
</feature>
<evidence type="ECO:0000313" key="10">
    <source>
        <dbReference type="Proteomes" id="UP001202887"/>
    </source>
</evidence>
<evidence type="ECO:0000256" key="5">
    <source>
        <dbReference type="ARBA" id="ARBA00022777"/>
    </source>
</evidence>
<accession>A0AAW5EYK7</accession>
<dbReference type="GO" id="GO:0005524">
    <property type="term" value="F:ATP binding"/>
    <property type="evidence" value="ECO:0007669"/>
    <property type="project" value="UniProtKB-KW"/>
</dbReference>
<comment type="caution">
    <text evidence="9">The sequence shown here is derived from an EMBL/GenBank/DDBJ whole genome shotgun (WGS) entry which is preliminary data.</text>
</comment>
<evidence type="ECO:0000256" key="6">
    <source>
        <dbReference type="ARBA" id="ARBA00022840"/>
    </source>
</evidence>
<dbReference type="InterPro" id="IPR036890">
    <property type="entry name" value="HATPase_C_sf"/>
</dbReference>
<dbReference type="SUPFAM" id="SSF55874">
    <property type="entry name" value="ATPase domain of HSP90 chaperone/DNA topoisomerase II/histidine kinase"/>
    <property type="match status" value="1"/>
</dbReference>
<dbReference type="Gene3D" id="3.30.565.10">
    <property type="entry name" value="Histidine kinase-like ATPase, C-terminal domain"/>
    <property type="match status" value="1"/>
</dbReference>
<dbReference type="InterPro" id="IPR003594">
    <property type="entry name" value="HATPase_dom"/>
</dbReference>
<keyword evidence="7" id="KW-0812">Transmembrane</keyword>
<evidence type="ECO:0000256" key="4">
    <source>
        <dbReference type="ARBA" id="ARBA00022741"/>
    </source>
</evidence>